<dbReference type="RefSeq" id="WP_344911354.1">
    <property type="nucleotide sequence ID" value="NZ_BAABDL010000067.1"/>
</dbReference>
<organism evidence="2 3">
    <name type="scientific">Amphibacillus indicireducens</name>
    <dbReference type="NCBI Taxonomy" id="1076330"/>
    <lineage>
        <taxon>Bacteria</taxon>
        <taxon>Bacillati</taxon>
        <taxon>Bacillota</taxon>
        <taxon>Bacilli</taxon>
        <taxon>Bacillales</taxon>
        <taxon>Bacillaceae</taxon>
        <taxon>Amphibacillus</taxon>
    </lineage>
</organism>
<sequence>MVKLSDQLKEMSGKERLDYLWEYYKWHLVSIIVLLLFVWLAIDGLARKGEEPIGVTVISEATRDVVETLEIELESLDYGDFGIYFEHIQHQGGIIEENAYELIERLAMRIGVGQIDLLVTNDLFAEQLIGEDIFSPLDQVLLDETVDLFIDDALVVNGVLYGIPTADLAIFNQYDAYQDTYLLVPASGENKRETARLVADLADK</sequence>
<evidence type="ECO:0000256" key="1">
    <source>
        <dbReference type="SAM" id="Phobius"/>
    </source>
</evidence>
<protein>
    <submittedName>
        <fullName evidence="2">Uncharacterized protein</fullName>
    </submittedName>
</protein>
<accession>A0ABP7VHT7</accession>
<keyword evidence="3" id="KW-1185">Reference proteome</keyword>
<proteinExistence type="predicted"/>
<feature type="transmembrane region" description="Helical" evidence="1">
    <location>
        <begin position="23"/>
        <end position="42"/>
    </location>
</feature>
<keyword evidence="1" id="KW-0472">Membrane</keyword>
<dbReference type="EMBL" id="BAABDL010000067">
    <property type="protein sequence ID" value="GAA4067661.1"/>
    <property type="molecule type" value="Genomic_DNA"/>
</dbReference>
<comment type="caution">
    <text evidence="2">The sequence shown here is derived from an EMBL/GenBank/DDBJ whole genome shotgun (WGS) entry which is preliminary data.</text>
</comment>
<dbReference type="Proteomes" id="UP001501734">
    <property type="component" value="Unassembled WGS sequence"/>
</dbReference>
<gene>
    <name evidence="2" type="ORF">GCM10022410_12150</name>
</gene>
<keyword evidence="1" id="KW-1133">Transmembrane helix</keyword>
<evidence type="ECO:0000313" key="2">
    <source>
        <dbReference type="EMBL" id="GAA4067661.1"/>
    </source>
</evidence>
<keyword evidence="1" id="KW-0812">Transmembrane</keyword>
<reference evidence="3" key="1">
    <citation type="journal article" date="2019" name="Int. J. Syst. Evol. Microbiol.">
        <title>The Global Catalogue of Microorganisms (GCM) 10K type strain sequencing project: providing services to taxonomists for standard genome sequencing and annotation.</title>
        <authorList>
            <consortium name="The Broad Institute Genomics Platform"/>
            <consortium name="The Broad Institute Genome Sequencing Center for Infectious Disease"/>
            <person name="Wu L."/>
            <person name="Ma J."/>
        </authorList>
    </citation>
    <scope>NUCLEOTIDE SEQUENCE [LARGE SCALE GENOMIC DNA]</scope>
    <source>
        <strain evidence="3">JCM 17250</strain>
    </source>
</reference>
<name>A0ABP7VHT7_9BACI</name>
<evidence type="ECO:0000313" key="3">
    <source>
        <dbReference type="Proteomes" id="UP001501734"/>
    </source>
</evidence>